<gene>
    <name evidence="6" type="ORF">QBC47DRAFT_430964</name>
</gene>
<dbReference type="GO" id="GO:0016787">
    <property type="term" value="F:hydrolase activity"/>
    <property type="evidence" value="ECO:0007669"/>
    <property type="project" value="UniProtKB-KW"/>
</dbReference>
<dbReference type="InterPro" id="IPR019826">
    <property type="entry name" value="Carboxylesterase_B_AS"/>
</dbReference>
<keyword evidence="7" id="KW-1185">Reference proteome</keyword>
<name>A0AAJ0B8T4_9PEZI</name>
<evidence type="ECO:0000256" key="4">
    <source>
        <dbReference type="RuleBase" id="RU361235"/>
    </source>
</evidence>
<dbReference type="AlphaFoldDB" id="A0AAJ0B8T4"/>
<comment type="similarity">
    <text evidence="2">Belongs to the 'GDXG' lipolytic enzyme family.</text>
</comment>
<dbReference type="PANTHER" id="PTHR11559">
    <property type="entry name" value="CARBOXYLESTERASE"/>
    <property type="match status" value="1"/>
</dbReference>
<evidence type="ECO:0000256" key="2">
    <source>
        <dbReference type="ARBA" id="ARBA00010515"/>
    </source>
</evidence>
<dbReference type="PROSITE" id="PS00941">
    <property type="entry name" value="CARBOXYLESTERASE_B_2"/>
    <property type="match status" value="1"/>
</dbReference>
<reference evidence="6" key="1">
    <citation type="submission" date="2023-06" db="EMBL/GenBank/DDBJ databases">
        <title>Genome-scale phylogeny and comparative genomics of the fungal order Sordariales.</title>
        <authorList>
            <consortium name="Lawrence Berkeley National Laboratory"/>
            <person name="Hensen N."/>
            <person name="Bonometti L."/>
            <person name="Westerberg I."/>
            <person name="Brannstrom I.O."/>
            <person name="Guillou S."/>
            <person name="Cros-Aarteil S."/>
            <person name="Calhoun S."/>
            <person name="Haridas S."/>
            <person name="Kuo A."/>
            <person name="Mondo S."/>
            <person name="Pangilinan J."/>
            <person name="Riley R."/>
            <person name="Labutti K."/>
            <person name="Andreopoulos B."/>
            <person name="Lipzen A."/>
            <person name="Chen C."/>
            <person name="Yanf M."/>
            <person name="Daum C."/>
            <person name="Ng V."/>
            <person name="Clum A."/>
            <person name="Steindorff A."/>
            <person name="Ohm R."/>
            <person name="Martin F."/>
            <person name="Silar P."/>
            <person name="Natvig D."/>
            <person name="Lalanne C."/>
            <person name="Gautier V."/>
            <person name="Ament-Velasquez S.L."/>
            <person name="Kruys A."/>
            <person name="Hutchinson M.I."/>
            <person name="Powell A.J."/>
            <person name="Barry K."/>
            <person name="Miller A.N."/>
            <person name="Grigoriev I.V."/>
            <person name="Debuchy R."/>
            <person name="Gladieux P."/>
            <person name="Thoren M.H."/>
            <person name="Johannesson H."/>
        </authorList>
    </citation>
    <scope>NUCLEOTIDE SEQUENCE</scope>
    <source>
        <strain evidence="6">PSN4</strain>
    </source>
</reference>
<dbReference type="Pfam" id="PF00135">
    <property type="entry name" value="COesterase"/>
    <property type="match status" value="1"/>
</dbReference>
<sequence>MVHSKSCLLALLGVSSVSAGIIPLNLHHARSNAAAPVVDLDYAQYQGVYNATFDVNMYRGIRYAAPPKRWQLPEAPVVNRTAVIQATDDPPRCPQSLPGPMPANFNFETNILGSEDCLFLNVFSPKNATKLPVVVWIHGGGYGAGSATSFDYSFISRTVNNSFVSVAIQYRLGAFGFLSSPDVVKHGTANAGVHDMRFGLQWVQKYISRFGGDPDQVTISGESAGGGSVMLMAIANGGNDGTSLFRRGIASSPYFPTQPNWDSPIVNDYYMQFARRAGCGGNGTDGVFACLEKADSRLLQNASAFTTYGARFGQWAFIPVTDGSLIKEQPNKQLLRGAVNGERMMAGNNANEATYFVPQNITTKAQFTSWLMLNYPTLTSDQLSSIMSLYGLPANYTAPSPRFDTDGLHPPYATTLSAYASGWQQAANNLYAETTFVCPAYWLADAYSPPVTKSESTKKAWRYQFSIPNAFHGSDVTPLITDPDSSTRIYDASFKRAFQRVWGGFVVNGDPTIPSSLLSTEAYAGDVSAAAAKTWEAWGTGGKYELLNVNVTGQPAKAKWNVADALAWEGGRGERCALWGKIGLPF</sequence>
<dbReference type="InterPro" id="IPR029058">
    <property type="entry name" value="AB_hydrolase_fold"/>
</dbReference>
<organism evidence="6 7">
    <name type="scientific">Echria macrotheca</name>
    <dbReference type="NCBI Taxonomy" id="438768"/>
    <lineage>
        <taxon>Eukaryota</taxon>
        <taxon>Fungi</taxon>
        <taxon>Dikarya</taxon>
        <taxon>Ascomycota</taxon>
        <taxon>Pezizomycotina</taxon>
        <taxon>Sordariomycetes</taxon>
        <taxon>Sordariomycetidae</taxon>
        <taxon>Sordariales</taxon>
        <taxon>Schizotheciaceae</taxon>
        <taxon>Echria</taxon>
    </lineage>
</organism>
<evidence type="ECO:0000313" key="6">
    <source>
        <dbReference type="EMBL" id="KAK1752869.1"/>
    </source>
</evidence>
<accession>A0AAJ0B8T4</accession>
<comment type="caution">
    <text evidence="6">The sequence shown here is derived from an EMBL/GenBank/DDBJ whole genome shotgun (WGS) entry which is preliminary data.</text>
</comment>
<keyword evidence="4" id="KW-0732">Signal</keyword>
<feature type="signal peptide" evidence="4">
    <location>
        <begin position="1"/>
        <end position="19"/>
    </location>
</feature>
<evidence type="ECO:0000259" key="5">
    <source>
        <dbReference type="Pfam" id="PF00135"/>
    </source>
</evidence>
<dbReference type="EMBL" id="MU839838">
    <property type="protein sequence ID" value="KAK1752869.1"/>
    <property type="molecule type" value="Genomic_DNA"/>
</dbReference>
<protein>
    <recommendedName>
        <fullName evidence="4">Carboxylic ester hydrolase</fullName>
        <ecNumber evidence="4">3.1.1.-</ecNumber>
    </recommendedName>
</protein>
<dbReference type="InterPro" id="IPR050309">
    <property type="entry name" value="Type-B_Carboxylest/Lipase"/>
</dbReference>
<evidence type="ECO:0000256" key="3">
    <source>
        <dbReference type="ARBA" id="ARBA00022801"/>
    </source>
</evidence>
<feature type="domain" description="Carboxylesterase type B" evidence="5">
    <location>
        <begin position="35"/>
        <end position="553"/>
    </location>
</feature>
<dbReference type="SUPFAM" id="SSF53474">
    <property type="entry name" value="alpha/beta-Hydrolases"/>
    <property type="match status" value="1"/>
</dbReference>
<dbReference type="PROSITE" id="PS01173">
    <property type="entry name" value="LIPASE_GDXG_HIS"/>
    <property type="match status" value="1"/>
</dbReference>
<dbReference type="InterPro" id="IPR002018">
    <property type="entry name" value="CarbesteraseB"/>
</dbReference>
<dbReference type="Proteomes" id="UP001239445">
    <property type="component" value="Unassembled WGS sequence"/>
</dbReference>
<comment type="similarity">
    <text evidence="1 4">Belongs to the type-B carboxylesterase/lipase family.</text>
</comment>
<dbReference type="EC" id="3.1.1.-" evidence="4"/>
<dbReference type="InterPro" id="IPR019819">
    <property type="entry name" value="Carboxylesterase_B_CS"/>
</dbReference>
<evidence type="ECO:0000313" key="7">
    <source>
        <dbReference type="Proteomes" id="UP001239445"/>
    </source>
</evidence>
<dbReference type="InterPro" id="IPR002168">
    <property type="entry name" value="Lipase_GDXG_HIS_AS"/>
</dbReference>
<evidence type="ECO:0000256" key="1">
    <source>
        <dbReference type="ARBA" id="ARBA00005964"/>
    </source>
</evidence>
<feature type="chain" id="PRO_5042316341" description="Carboxylic ester hydrolase" evidence="4">
    <location>
        <begin position="20"/>
        <end position="586"/>
    </location>
</feature>
<dbReference type="PROSITE" id="PS00122">
    <property type="entry name" value="CARBOXYLESTERASE_B_1"/>
    <property type="match status" value="1"/>
</dbReference>
<keyword evidence="3 4" id="KW-0378">Hydrolase</keyword>
<dbReference type="Gene3D" id="3.40.50.1820">
    <property type="entry name" value="alpha/beta hydrolase"/>
    <property type="match status" value="1"/>
</dbReference>
<proteinExistence type="inferred from homology"/>